<accession>A0A3M7Q815</accession>
<proteinExistence type="predicted"/>
<reference evidence="1 2" key="1">
    <citation type="journal article" date="2018" name="Sci. Rep.">
        <title>Genomic signatures of local adaptation to the degree of environmental predictability in rotifers.</title>
        <authorList>
            <person name="Franch-Gras L."/>
            <person name="Hahn C."/>
            <person name="Garcia-Roger E.M."/>
            <person name="Carmona M.J."/>
            <person name="Serra M."/>
            <person name="Gomez A."/>
        </authorList>
    </citation>
    <scope>NUCLEOTIDE SEQUENCE [LARGE SCALE GENOMIC DNA]</scope>
    <source>
        <strain evidence="1">HYR1</strain>
    </source>
</reference>
<protein>
    <submittedName>
        <fullName evidence="1">Uncharacterized protein</fullName>
    </submittedName>
</protein>
<dbReference type="AlphaFoldDB" id="A0A3M7Q815"/>
<comment type="caution">
    <text evidence="1">The sequence shown here is derived from an EMBL/GenBank/DDBJ whole genome shotgun (WGS) entry which is preliminary data.</text>
</comment>
<name>A0A3M7Q815_BRAPC</name>
<organism evidence="1 2">
    <name type="scientific">Brachionus plicatilis</name>
    <name type="common">Marine rotifer</name>
    <name type="synonym">Brachionus muelleri</name>
    <dbReference type="NCBI Taxonomy" id="10195"/>
    <lineage>
        <taxon>Eukaryota</taxon>
        <taxon>Metazoa</taxon>
        <taxon>Spiralia</taxon>
        <taxon>Gnathifera</taxon>
        <taxon>Rotifera</taxon>
        <taxon>Eurotatoria</taxon>
        <taxon>Monogononta</taxon>
        <taxon>Pseudotrocha</taxon>
        <taxon>Ploima</taxon>
        <taxon>Brachionidae</taxon>
        <taxon>Brachionus</taxon>
    </lineage>
</organism>
<evidence type="ECO:0000313" key="2">
    <source>
        <dbReference type="Proteomes" id="UP000276133"/>
    </source>
</evidence>
<dbReference type="EMBL" id="REGN01007089">
    <property type="protein sequence ID" value="RNA07314.1"/>
    <property type="molecule type" value="Genomic_DNA"/>
</dbReference>
<keyword evidence="2" id="KW-1185">Reference proteome</keyword>
<evidence type="ECO:0000313" key="1">
    <source>
        <dbReference type="EMBL" id="RNA07314.1"/>
    </source>
</evidence>
<dbReference type="Proteomes" id="UP000276133">
    <property type="component" value="Unassembled WGS sequence"/>
</dbReference>
<sequence>MIPFSRTLPIPIRSTFCLLHLLKRLIEPLHHQLDNNNNNGLNINTMTKGLLLFEANFSINLTLTP</sequence>
<gene>
    <name evidence="1" type="ORF">BpHYR1_014345</name>
</gene>